<dbReference type="GO" id="GO:0006355">
    <property type="term" value="P:regulation of DNA-templated transcription"/>
    <property type="evidence" value="ECO:0007669"/>
    <property type="project" value="InterPro"/>
</dbReference>
<feature type="compositionally biased region" description="Polar residues" evidence="3">
    <location>
        <begin position="276"/>
        <end position="285"/>
    </location>
</feature>
<evidence type="ECO:0000256" key="1">
    <source>
        <dbReference type="ARBA" id="ARBA00023242"/>
    </source>
</evidence>
<gene>
    <name evidence="5" type="ORF">INT47_005708</name>
</gene>
<feature type="compositionally biased region" description="Basic and acidic residues" evidence="3">
    <location>
        <begin position="210"/>
        <end position="229"/>
    </location>
</feature>
<feature type="compositionally biased region" description="Low complexity" evidence="3">
    <location>
        <begin position="142"/>
        <end position="184"/>
    </location>
</feature>
<reference evidence="5" key="1">
    <citation type="submission" date="2020-12" db="EMBL/GenBank/DDBJ databases">
        <title>Metabolic potential, ecology and presence of endohyphal bacteria is reflected in genomic diversity of Mucoromycotina.</title>
        <authorList>
            <person name="Muszewska A."/>
            <person name="Okrasinska A."/>
            <person name="Steczkiewicz K."/>
            <person name="Drgas O."/>
            <person name="Orlowska M."/>
            <person name="Perlinska-Lenart U."/>
            <person name="Aleksandrzak-Piekarczyk T."/>
            <person name="Szatraj K."/>
            <person name="Zielenkiewicz U."/>
            <person name="Pilsyk S."/>
            <person name="Malc E."/>
            <person name="Mieczkowski P."/>
            <person name="Kruszewska J.S."/>
            <person name="Biernat P."/>
            <person name="Pawlowska J."/>
        </authorList>
    </citation>
    <scope>NUCLEOTIDE SEQUENCE</scope>
    <source>
        <strain evidence="5">WA0000017839</strain>
    </source>
</reference>
<dbReference type="CDD" id="cd16905">
    <property type="entry name" value="YEATS_Taf14_like"/>
    <property type="match status" value="1"/>
</dbReference>
<feature type="domain" description="YEATS" evidence="4">
    <location>
        <begin position="1"/>
        <end position="138"/>
    </location>
</feature>
<feature type="compositionally biased region" description="Acidic residues" evidence="3">
    <location>
        <begin position="411"/>
        <end position="423"/>
    </location>
</feature>
<protein>
    <recommendedName>
        <fullName evidence="4">YEATS domain-containing protein</fullName>
    </recommendedName>
</protein>
<sequence>MAKVSQDIKISCHNSVIKGSGAKSNDGHPWRNWKITLVAMEGEKEIKGKLSIILDHVCYILHPTFEEPRRVKTEEPYVLEEKGWGEFDMRIVLYFTDNLTDPKVLTFDLNFAQGNYSKTHKIEFPNASPELIKLLARDPSVNTSSSRKGGSSISSSKSKSKSSTDNNINDTNSSTSSSSSSNSRQTAKKKPASSSSTSSNTPHAKTAKKAKPENMPKPDPAKTKPEKYPKKTSYSPTSLPRSPILNDLSSAPNSSPAHSQITSTATPDSTDEKIVSPSTNTTVPDNDNADHVYSMSDVYNLDSIHRAKLDDETRERWAIPEINMMELVKRIYRMPPDQYEEIQQIIADNQTKDMRFMTEEDGGVGVDLYSLGPSLLEKLWDYSADMASDDNQSFTSQDPHASDLELDSDMEQGEYNSDDDDDNGGNRVLYEDHQIRDDGEIEDSDSEKEEGEESDYNRYGSGAYEPTGYREIGEFHYTPDHNIIAQSSSSADEPGFRFSESESINGEHSNHVNTNHIANGYANHHLTNGGYHDTSDMDIQDDDDY</sequence>
<keyword evidence="6" id="KW-1185">Reference proteome</keyword>
<organism evidence="5 6">
    <name type="scientific">Mucor saturninus</name>
    <dbReference type="NCBI Taxonomy" id="64648"/>
    <lineage>
        <taxon>Eukaryota</taxon>
        <taxon>Fungi</taxon>
        <taxon>Fungi incertae sedis</taxon>
        <taxon>Mucoromycota</taxon>
        <taxon>Mucoromycotina</taxon>
        <taxon>Mucoromycetes</taxon>
        <taxon>Mucorales</taxon>
        <taxon>Mucorineae</taxon>
        <taxon>Mucoraceae</taxon>
        <taxon>Mucor</taxon>
    </lineage>
</organism>
<dbReference type="InterPro" id="IPR055129">
    <property type="entry name" value="YEATS_dom"/>
</dbReference>
<dbReference type="PANTHER" id="PTHR23195">
    <property type="entry name" value="YEATS DOMAIN"/>
    <property type="match status" value="1"/>
</dbReference>
<dbReference type="EMBL" id="JAEPRD010000202">
    <property type="protein sequence ID" value="KAG2194240.1"/>
    <property type="molecule type" value="Genomic_DNA"/>
</dbReference>
<proteinExistence type="predicted"/>
<evidence type="ECO:0000256" key="2">
    <source>
        <dbReference type="PROSITE-ProRule" id="PRU00376"/>
    </source>
</evidence>
<evidence type="ECO:0000313" key="5">
    <source>
        <dbReference type="EMBL" id="KAG2194240.1"/>
    </source>
</evidence>
<feature type="compositionally biased region" description="Low complexity" evidence="3">
    <location>
        <begin position="192"/>
        <end position="204"/>
    </location>
</feature>
<dbReference type="InterPro" id="IPR027353">
    <property type="entry name" value="NET_dom"/>
</dbReference>
<dbReference type="GO" id="GO:0000785">
    <property type="term" value="C:chromatin"/>
    <property type="evidence" value="ECO:0007669"/>
    <property type="project" value="UniProtKB-ARBA"/>
</dbReference>
<feature type="region of interest" description="Disordered" evidence="3">
    <location>
        <begin position="486"/>
        <end position="545"/>
    </location>
</feature>
<feature type="compositionally biased region" description="Acidic residues" evidence="3">
    <location>
        <begin position="536"/>
        <end position="545"/>
    </location>
</feature>
<feature type="compositionally biased region" description="Basic and acidic residues" evidence="3">
    <location>
        <begin position="429"/>
        <end position="438"/>
    </location>
</feature>
<dbReference type="PROSITE" id="PS51037">
    <property type="entry name" value="YEATS"/>
    <property type="match status" value="1"/>
</dbReference>
<dbReference type="GO" id="GO:0005634">
    <property type="term" value="C:nucleus"/>
    <property type="evidence" value="ECO:0007669"/>
    <property type="project" value="UniProtKB-SubCell"/>
</dbReference>
<comment type="caution">
    <text evidence="5">The sequence shown here is derived from an EMBL/GenBank/DDBJ whole genome shotgun (WGS) entry which is preliminary data.</text>
</comment>
<keyword evidence="1 2" id="KW-0539">Nucleus</keyword>
<comment type="subcellular location">
    <subcellularLocation>
        <location evidence="2">Nucleus</location>
    </subcellularLocation>
</comment>
<dbReference type="InterPro" id="IPR038704">
    <property type="entry name" value="YEAST_sf"/>
</dbReference>
<feature type="compositionally biased region" description="Polar residues" evidence="3">
    <location>
        <begin position="247"/>
        <end position="268"/>
    </location>
</feature>
<dbReference type="AlphaFoldDB" id="A0A8H7USS6"/>
<evidence type="ECO:0000256" key="3">
    <source>
        <dbReference type="SAM" id="MobiDB-lite"/>
    </source>
</evidence>
<dbReference type="Proteomes" id="UP000603453">
    <property type="component" value="Unassembled WGS sequence"/>
</dbReference>
<feature type="compositionally biased region" description="Acidic residues" evidence="3">
    <location>
        <begin position="439"/>
        <end position="454"/>
    </location>
</feature>
<feature type="compositionally biased region" description="Polar residues" evidence="3">
    <location>
        <begin position="501"/>
        <end position="517"/>
    </location>
</feature>
<name>A0A8H7USS6_9FUNG</name>
<dbReference type="InterPro" id="IPR005033">
    <property type="entry name" value="YEATS"/>
</dbReference>
<evidence type="ECO:0000313" key="6">
    <source>
        <dbReference type="Proteomes" id="UP000603453"/>
    </source>
</evidence>
<evidence type="ECO:0000259" key="4">
    <source>
        <dbReference type="PROSITE" id="PS51037"/>
    </source>
</evidence>
<feature type="region of interest" description="Disordered" evidence="3">
    <location>
        <begin position="411"/>
        <end position="467"/>
    </location>
</feature>
<dbReference type="Gene3D" id="2.60.40.1970">
    <property type="entry name" value="YEATS domain"/>
    <property type="match status" value="1"/>
</dbReference>
<dbReference type="Pfam" id="PF17035">
    <property type="entry name" value="BET"/>
    <property type="match status" value="1"/>
</dbReference>
<dbReference type="Pfam" id="PF03366">
    <property type="entry name" value="YEATS"/>
    <property type="match status" value="1"/>
</dbReference>
<dbReference type="OrthoDB" id="1741717at2759"/>
<feature type="region of interest" description="Disordered" evidence="3">
    <location>
        <begin position="138"/>
        <end position="289"/>
    </location>
</feature>
<accession>A0A8H7USS6</accession>